<dbReference type="EMBL" id="SOKJ01000400">
    <property type="protein sequence ID" value="TET07836.1"/>
    <property type="molecule type" value="Genomic_DNA"/>
</dbReference>
<comment type="caution">
    <text evidence="1">The sequence shown here is derived from an EMBL/GenBank/DDBJ whole genome shotgun (WGS) entry which is preliminary data.</text>
</comment>
<dbReference type="Proteomes" id="UP000316360">
    <property type="component" value="Unassembled WGS sequence"/>
</dbReference>
<sequence length="168" mass="19657">MRRSIITISIILSLVISLSSSIVYARFLDNYHIISFEDDPIKIQKYVEIREIEEEYGSKIRCKVTIENGPRPVKAFAISFMFYDVFNEHLSTHGGVYMSGTAGNQEGTFAWEFDPYKGWMSYTVIVYLSQVRFRDESVWRQEGTRLSDRIVEATDLLFKEEQLKEKKE</sequence>
<reference evidence="1 2" key="1">
    <citation type="submission" date="2019-03" db="EMBL/GenBank/DDBJ databases">
        <title>Metabolic potential of uncultured bacteria and archaea associated with petroleum seepage in deep-sea sediments.</title>
        <authorList>
            <person name="Dong X."/>
            <person name="Hubert C."/>
        </authorList>
    </citation>
    <scope>NUCLEOTIDE SEQUENCE [LARGE SCALE GENOMIC DNA]</scope>
    <source>
        <strain evidence="1">E44_bin7</strain>
    </source>
</reference>
<proteinExistence type="predicted"/>
<evidence type="ECO:0000313" key="1">
    <source>
        <dbReference type="EMBL" id="TET07836.1"/>
    </source>
</evidence>
<gene>
    <name evidence="1" type="ORF">E3J84_06970</name>
</gene>
<organism evidence="1 2">
    <name type="scientific">Aerophobetes bacterium</name>
    <dbReference type="NCBI Taxonomy" id="2030807"/>
    <lineage>
        <taxon>Bacteria</taxon>
        <taxon>Candidatus Aerophobota</taxon>
    </lineage>
</organism>
<dbReference type="AlphaFoldDB" id="A0A523RQ42"/>
<accession>A0A523RQ42</accession>
<evidence type="ECO:0000313" key="2">
    <source>
        <dbReference type="Proteomes" id="UP000316360"/>
    </source>
</evidence>
<protein>
    <submittedName>
        <fullName evidence="1">Uncharacterized protein</fullName>
    </submittedName>
</protein>
<name>A0A523RQ42_UNCAE</name>